<dbReference type="SUPFAM" id="SSF56672">
    <property type="entry name" value="DNA/RNA polymerases"/>
    <property type="match status" value="2"/>
</dbReference>
<reference evidence="9" key="1">
    <citation type="submission" date="2018-02" db="EMBL/GenBank/DDBJ databases">
        <authorList>
            <person name="Cohen D.B."/>
            <person name="Kent A.D."/>
        </authorList>
    </citation>
    <scope>NUCLEOTIDE SEQUENCE</scope>
</reference>
<sequence length="2471" mass="276429">MATSSSSTSFSPSSSNPPGTISQTPILLLKDLVSVKLDATNYVIWKYQILSIFESYSLLDMVDGTSSPPAQYLADANGESSLCVNPLYKQWKARDQALKTLINATLSPSAITLVIGQTTAQGVWQVLERRYTSLSRTHVLSLKAELDRVKKSSTETMTVYLDRVKEIRDKLGSVGVNVDDEDLLHVVLKGLTPEYDSFCSAMRTRDRVISCEELHVLLTSEEESKKNTKHTSSDLPHMAMAATNSQFSAPNTNTPLPLFSTPWNRGRGGRSSNRGRGGRNSFGSNRGGYPSNPQGFSQSYNSPGTFNGSSQRPQCQICGKTGHLALDCFHRMNFAYQGRQPPAKLAAIASTNMSNAINASSSTQSSWISDTGATDHFTPDISHIPDCYEYCGNEQVTVGNGQSLPIKHSGNSQLYASSHLFKLRHILHVPSMSSNLLSVYRFCKDNNASFSFDAHKFQIKDLSSGKLLYNGLSEHGLYPIHGAILPESSSPKSFHTSATDASSKLWHSRLGHPQQIVLQHVLHKHLSLPVSHNNSVCSHCLAGKMHQLPFPKSVSITSRPLEIVHSDVWGPAPITSLNGTRYYLLVETMAINASIATVGLVKFDGTGNFGLWQRRVKDLLVQQDEVMYDVMEENSTAGIWLNLEKRYMSKSLTNKLHLKQKLMKDKAMMLLTSLPASYEQLVTTLLYGKETLELEEVSGALLDHYQRKHKDSTESSGEGLVVKGYQDRGRKKDKDDKSARGRSKSKNKAVKCFKCQKKGHMKRDCPEWNKGKEESSTSVNVVADSESDGDMLSVSSSTDGLNNSWLLDSACSFHVTPHRNWFDTYRSINCGSVRMGNDAACTIIGMGTIKIKMSDGVVRTLEEVRHIPDMRKNLISLGTLDSKGYSYKSENGIMKVSKGAMIVMTGQKISSNVYKLLGNTILGGVAAVVESEDDDTLLWHMRLGHISERGMRELHKRNLLTGIKSCKLDFCKYCIMGKQCRVRFKTATHKTKGILDYVHSDIWGPVRTPSKGGAQYFMSFIDDYSRKAWVYFLKNKSEAFAKFKIWKAEVENQTGRKIKCLRTDNGTEYRDGDFLKFCEEHGIKRHFTVRKTPQQNGVAERLNRTITETARCLRLNAELPKIFWAEAVDMACYIINRSPRVALDGKVAEEVWTGQEVDYSFMRIFGCPAYVHISGEDRSKLDPKSKKCIFLGFKKGVKGYKLWDPVAQKVVISRDVVFDEKSMTKAFKEEKSQAAESSNNIGRSTVQVELDELESQSNEEPHSNDQEQDSTRSDRPKRNKRPPVRYGFEDLVSYALLTSSEDPSTFQEAIESSEKDKWMEAMVEENESLSKNKTWELTELPKGKKPIGCKWVFKKKEAVSRKRRGKIQGMIDQDLELEQLDVKTAFLHGNLEEEIFMEQPEGFKQPGTENLVCRLKKSLYGLKQSPRQWLKSLLHKEFEMKDLGAAKKILGMEIHRDRGARKLWLSQKNYIRKVLEKFSMLDAKPVSTPLANHFRLSGSQCPKNEEEIENMSKVPYASAVGCLMYAMVCTRPDLAHAVSTVSRYMANPGREHWNAVKWIFRYLKGTAEHGILFSRQPETNLVVGYVDADYAGEVDDRRSTTGYVFTLSGGPICWKSTLQSIVAMSTTETKYMAVAEAAKEALWLKGLVKELGLNQGGVQMHCDSQSAIYLAKNQVYHARTKHIDVRFHKIRELIVTGDIILEKVHTSENAADMLTKPVTTAKFKHCLDLVNFTCPHTSQQNGVAERKHRHIVDMGLTLMSQASLPLTFWPYAFSTSVFLINRLPSPQRGFISPWERLFGSLPSYTSFRSFGCACYPLLRPYSKHKLLPRSVQCVFLGYPSNAKGFLCFDPISSRFFVSRHVKFDETVFPFHKISSSPSLNQPPVHSQSSNPAWLSTLLYFHPCSVPSILGAPPCSNTTPDTLVPHIPVSIPSTVSAPLSMPTPVHSPLSSSTVPLAVNSHPMQTRAKSGISKKKQVLLTATAPDYLNTEPPSFAIARHIPQWHDAMASEFAALQRQSTWSLVPPSPDQHIIGCHWVFKLKRNSDGSVARYKARLVAQGNHQLPGIDFDETFSPVVKPATVRLMLSIAAQHQWSLRQLDVSNAFLHGSLKESPRAWFEKFSSHLLTIGFTASQADPSLFLYKHGSTVLFLLLYVDDIILTGNAPTAITELIANLASAFELKDLGPLKYFLGLQIDYKPSGFFVHQTKYAVDVLSRHNMTTCKPCSSPFVSPSKMASDLVELLPDPTPYRSLVGALQYLTFTRPDLSFAVNSLCQHMQSPTSAHMVAAKRVLRYVRGSLSHGLLFQPGPMHLTVFTDADWAGNPVDRRSTTGFLVFLGNNLITWASKKQPTVSRSSTEAEYRSLAVGAAEVAWIRMLLRDLHVFLSECPLIWCDNTSAISLASNPVFHARTKHVEVDYHFVRERVVRGDLKVQFIPTVDQLADLLTKALPTPRFVQLANKLLHSFSRHPFEGG</sequence>
<dbReference type="Gene3D" id="4.10.60.10">
    <property type="entry name" value="Zinc finger, CCHC-type"/>
    <property type="match status" value="1"/>
</dbReference>
<dbReference type="Pfam" id="PF00665">
    <property type="entry name" value="rve"/>
    <property type="match status" value="1"/>
</dbReference>
<dbReference type="SUPFAM" id="SSF57756">
    <property type="entry name" value="Retrovirus zinc finger-like domains"/>
    <property type="match status" value="1"/>
</dbReference>
<dbReference type="PROSITE" id="PS50158">
    <property type="entry name" value="ZF_CCHC"/>
    <property type="match status" value="2"/>
</dbReference>
<proteinExistence type="predicted"/>
<dbReference type="InterPro" id="IPR036875">
    <property type="entry name" value="Znf_CCHC_sf"/>
</dbReference>
<dbReference type="InterPro" id="IPR013103">
    <property type="entry name" value="RVT_2"/>
</dbReference>
<keyword evidence="3" id="KW-0064">Aspartyl protease</keyword>
<dbReference type="InterPro" id="IPR001584">
    <property type="entry name" value="Integrase_cat-core"/>
</dbReference>
<feature type="compositionally biased region" description="Low complexity" evidence="6">
    <location>
        <begin position="270"/>
        <end position="288"/>
    </location>
</feature>
<keyword evidence="1" id="KW-0645">Protease</keyword>
<dbReference type="Pfam" id="PF25597">
    <property type="entry name" value="SH3_retrovirus"/>
    <property type="match status" value="2"/>
</dbReference>
<evidence type="ECO:0000259" key="7">
    <source>
        <dbReference type="PROSITE" id="PS50158"/>
    </source>
</evidence>
<dbReference type="InterPro" id="IPR039537">
    <property type="entry name" value="Retrotran_Ty1/copia-like"/>
</dbReference>
<feature type="region of interest" description="Disordered" evidence="6">
    <location>
        <begin position="1251"/>
        <end position="1284"/>
    </location>
</feature>
<dbReference type="CDD" id="cd09272">
    <property type="entry name" value="RNase_HI_RT_Ty1"/>
    <property type="match status" value="2"/>
</dbReference>
<feature type="compositionally biased region" description="Polar residues" evidence="6">
    <location>
        <begin position="291"/>
        <end position="312"/>
    </location>
</feature>
<evidence type="ECO:0000256" key="2">
    <source>
        <dbReference type="ARBA" id="ARBA00022723"/>
    </source>
</evidence>
<dbReference type="InterPro" id="IPR057670">
    <property type="entry name" value="SH3_retrovirus"/>
</dbReference>
<dbReference type="Pfam" id="PF13976">
    <property type="entry name" value="gag_pre-integrs"/>
    <property type="match status" value="2"/>
</dbReference>
<evidence type="ECO:0000256" key="5">
    <source>
        <dbReference type="PROSITE-ProRule" id="PRU00047"/>
    </source>
</evidence>
<dbReference type="GO" id="GO:0008270">
    <property type="term" value="F:zinc ion binding"/>
    <property type="evidence" value="ECO:0007669"/>
    <property type="project" value="UniProtKB-KW"/>
</dbReference>
<feature type="domain" description="CCHC-type" evidence="7">
    <location>
        <begin position="315"/>
        <end position="328"/>
    </location>
</feature>
<keyword evidence="5" id="KW-0862">Zinc</keyword>
<dbReference type="Pfam" id="PF00098">
    <property type="entry name" value="zf-CCHC"/>
    <property type="match status" value="1"/>
</dbReference>
<evidence type="ECO:0000256" key="3">
    <source>
        <dbReference type="ARBA" id="ARBA00022750"/>
    </source>
</evidence>
<dbReference type="PROSITE" id="PS50994">
    <property type="entry name" value="INTEGRASE"/>
    <property type="match status" value="1"/>
</dbReference>
<dbReference type="PANTHER" id="PTHR42648">
    <property type="entry name" value="TRANSPOSASE, PUTATIVE-RELATED"/>
    <property type="match status" value="1"/>
</dbReference>
<keyword evidence="4" id="KW-0378">Hydrolase</keyword>
<feature type="compositionally biased region" description="Basic and acidic residues" evidence="6">
    <location>
        <begin position="764"/>
        <end position="775"/>
    </location>
</feature>
<feature type="region of interest" description="Disordered" evidence="6">
    <location>
        <begin position="708"/>
        <end position="749"/>
    </location>
</feature>
<feature type="region of interest" description="Disordered" evidence="6">
    <location>
        <begin position="764"/>
        <end position="789"/>
    </location>
</feature>
<accession>A0A2N9EY40</accession>
<dbReference type="Pfam" id="PF22936">
    <property type="entry name" value="Pol_BBD"/>
    <property type="match status" value="2"/>
</dbReference>
<keyword evidence="2" id="KW-0479">Metal-binding</keyword>
<gene>
    <name evidence="9" type="ORF">FSB_LOCUS7453</name>
</gene>
<dbReference type="InterPro" id="IPR043502">
    <property type="entry name" value="DNA/RNA_pol_sf"/>
</dbReference>
<feature type="compositionally biased region" description="Polar residues" evidence="6">
    <location>
        <begin position="246"/>
        <end position="255"/>
    </location>
</feature>
<evidence type="ECO:0000256" key="1">
    <source>
        <dbReference type="ARBA" id="ARBA00022670"/>
    </source>
</evidence>
<feature type="domain" description="CCHC-type" evidence="7">
    <location>
        <begin position="751"/>
        <end position="767"/>
    </location>
</feature>
<organism evidence="9">
    <name type="scientific">Fagus sylvatica</name>
    <name type="common">Beechnut</name>
    <dbReference type="NCBI Taxonomy" id="28930"/>
    <lineage>
        <taxon>Eukaryota</taxon>
        <taxon>Viridiplantae</taxon>
        <taxon>Streptophyta</taxon>
        <taxon>Embryophyta</taxon>
        <taxon>Tracheophyta</taxon>
        <taxon>Spermatophyta</taxon>
        <taxon>Magnoliopsida</taxon>
        <taxon>eudicotyledons</taxon>
        <taxon>Gunneridae</taxon>
        <taxon>Pentapetalae</taxon>
        <taxon>rosids</taxon>
        <taxon>fabids</taxon>
        <taxon>Fagales</taxon>
        <taxon>Fagaceae</taxon>
        <taxon>Fagus</taxon>
    </lineage>
</organism>
<evidence type="ECO:0000256" key="4">
    <source>
        <dbReference type="ARBA" id="ARBA00022801"/>
    </source>
</evidence>
<dbReference type="Gene3D" id="3.30.420.10">
    <property type="entry name" value="Ribonuclease H-like superfamily/Ribonuclease H"/>
    <property type="match status" value="2"/>
</dbReference>
<dbReference type="InterPro" id="IPR001878">
    <property type="entry name" value="Znf_CCHC"/>
</dbReference>
<dbReference type="InterPro" id="IPR025724">
    <property type="entry name" value="GAG-pre-integrase_dom"/>
</dbReference>
<evidence type="ECO:0000256" key="6">
    <source>
        <dbReference type="SAM" id="MobiDB-lite"/>
    </source>
</evidence>
<dbReference type="InterPro" id="IPR054722">
    <property type="entry name" value="PolX-like_BBD"/>
</dbReference>
<feature type="compositionally biased region" description="Basic and acidic residues" evidence="6">
    <location>
        <begin position="1259"/>
        <end position="1276"/>
    </location>
</feature>
<protein>
    <submittedName>
        <fullName evidence="9">Uncharacterized protein</fullName>
    </submittedName>
</protein>
<dbReference type="Pfam" id="PF14223">
    <property type="entry name" value="Retrotran_gag_2"/>
    <property type="match status" value="2"/>
</dbReference>
<feature type="domain" description="Integrase catalytic" evidence="8">
    <location>
        <begin position="985"/>
        <end position="1156"/>
    </location>
</feature>
<dbReference type="SUPFAM" id="SSF53098">
    <property type="entry name" value="Ribonuclease H-like"/>
    <property type="match status" value="2"/>
</dbReference>
<dbReference type="EMBL" id="OIVN01000398">
    <property type="protein sequence ID" value="SPC79571.1"/>
    <property type="molecule type" value="Genomic_DNA"/>
</dbReference>
<dbReference type="InterPro" id="IPR012337">
    <property type="entry name" value="RNaseH-like_sf"/>
</dbReference>
<dbReference type="SMART" id="SM00343">
    <property type="entry name" value="ZnF_C2HC"/>
    <property type="match status" value="2"/>
</dbReference>
<feature type="compositionally biased region" description="Basic and acidic residues" evidence="6">
    <location>
        <begin position="725"/>
        <end position="739"/>
    </location>
</feature>
<dbReference type="GO" id="GO:0004190">
    <property type="term" value="F:aspartic-type endopeptidase activity"/>
    <property type="evidence" value="ECO:0007669"/>
    <property type="project" value="UniProtKB-KW"/>
</dbReference>
<feature type="region of interest" description="Disordered" evidence="6">
    <location>
        <begin position="246"/>
        <end position="312"/>
    </location>
</feature>
<dbReference type="InterPro" id="IPR036397">
    <property type="entry name" value="RNaseH_sf"/>
</dbReference>
<evidence type="ECO:0000313" key="9">
    <source>
        <dbReference type="EMBL" id="SPC79571.1"/>
    </source>
</evidence>
<evidence type="ECO:0000259" key="8">
    <source>
        <dbReference type="PROSITE" id="PS50994"/>
    </source>
</evidence>
<dbReference type="PANTHER" id="PTHR42648:SF28">
    <property type="entry name" value="TRANSPOSON-ENCODED PROTEIN WITH RIBONUCLEASE H-LIKE AND RETROVIRUS ZINC FINGER-LIKE DOMAINS"/>
    <property type="match status" value="1"/>
</dbReference>
<dbReference type="GO" id="GO:0006508">
    <property type="term" value="P:proteolysis"/>
    <property type="evidence" value="ECO:0007669"/>
    <property type="project" value="UniProtKB-KW"/>
</dbReference>
<keyword evidence="5" id="KW-0863">Zinc-finger</keyword>
<feature type="compositionally biased region" description="Basic residues" evidence="6">
    <location>
        <begin position="740"/>
        <end position="749"/>
    </location>
</feature>
<dbReference type="GO" id="GO:0015074">
    <property type="term" value="P:DNA integration"/>
    <property type="evidence" value="ECO:0007669"/>
    <property type="project" value="InterPro"/>
</dbReference>
<name>A0A2N9EY40_FAGSY</name>
<dbReference type="Pfam" id="PF07727">
    <property type="entry name" value="RVT_2"/>
    <property type="match status" value="2"/>
</dbReference>
<dbReference type="GO" id="GO:0003676">
    <property type="term" value="F:nucleic acid binding"/>
    <property type="evidence" value="ECO:0007669"/>
    <property type="project" value="InterPro"/>
</dbReference>